<keyword evidence="1" id="KW-0732">Signal</keyword>
<name>A0A1H7MDI7_RUMAL</name>
<dbReference type="InterPro" id="IPR013783">
    <property type="entry name" value="Ig-like_fold"/>
</dbReference>
<dbReference type="RefSeq" id="WP_074834149.1">
    <property type="nucleotide sequence ID" value="NZ_FOAT01000011.1"/>
</dbReference>
<dbReference type="SUPFAM" id="SSF49265">
    <property type="entry name" value="Fibronectin type III"/>
    <property type="match status" value="2"/>
</dbReference>
<feature type="chain" id="PRO_5010296634" evidence="1">
    <location>
        <begin position="23"/>
        <end position="880"/>
    </location>
</feature>
<feature type="signal peptide" evidence="1">
    <location>
        <begin position="1"/>
        <end position="22"/>
    </location>
</feature>
<dbReference type="CDD" id="cd00063">
    <property type="entry name" value="FN3"/>
    <property type="match status" value="2"/>
</dbReference>
<dbReference type="Pfam" id="PF13306">
    <property type="entry name" value="LRR_5"/>
    <property type="match status" value="3"/>
</dbReference>
<evidence type="ECO:0000313" key="4">
    <source>
        <dbReference type="Proteomes" id="UP000186015"/>
    </source>
</evidence>
<feature type="domain" description="Fibronectin type-III" evidence="2">
    <location>
        <begin position="462"/>
        <end position="543"/>
    </location>
</feature>
<feature type="domain" description="Fibronectin type-III" evidence="2">
    <location>
        <begin position="702"/>
        <end position="774"/>
    </location>
</feature>
<accession>A0A1H7MDI7</accession>
<dbReference type="InterPro" id="IPR036116">
    <property type="entry name" value="FN3_sf"/>
</dbReference>
<proteinExistence type="predicted"/>
<reference evidence="3 4" key="1">
    <citation type="submission" date="2016-10" db="EMBL/GenBank/DDBJ databases">
        <authorList>
            <person name="de Groot N.N."/>
        </authorList>
    </citation>
    <scope>NUCLEOTIDE SEQUENCE [LARGE SCALE GENOMIC DNA]</scope>
    <source>
        <strain evidence="3 4">KH2T6</strain>
    </source>
</reference>
<dbReference type="SUPFAM" id="SSF52058">
    <property type="entry name" value="L domain-like"/>
    <property type="match status" value="2"/>
</dbReference>
<dbReference type="OrthoDB" id="1815923at2"/>
<dbReference type="AlphaFoldDB" id="A0A1H7MDI7"/>
<dbReference type="Gene3D" id="2.60.40.10">
    <property type="entry name" value="Immunoglobulins"/>
    <property type="match status" value="2"/>
</dbReference>
<protein>
    <submittedName>
        <fullName evidence="3">Leucine rich repeat-containing protein</fullName>
    </submittedName>
</protein>
<dbReference type="PANTHER" id="PTHR45661:SF3">
    <property type="entry name" value="IG-LIKE DOMAIN-CONTAINING PROTEIN"/>
    <property type="match status" value="1"/>
</dbReference>
<dbReference type="Gene3D" id="3.80.10.10">
    <property type="entry name" value="Ribonuclease Inhibitor"/>
    <property type="match status" value="2"/>
</dbReference>
<evidence type="ECO:0000313" key="3">
    <source>
        <dbReference type="EMBL" id="SEL09376.1"/>
    </source>
</evidence>
<organism evidence="3 4">
    <name type="scientific">Ruminococcus albus</name>
    <dbReference type="NCBI Taxonomy" id="1264"/>
    <lineage>
        <taxon>Bacteria</taxon>
        <taxon>Bacillati</taxon>
        <taxon>Bacillota</taxon>
        <taxon>Clostridia</taxon>
        <taxon>Eubacteriales</taxon>
        <taxon>Oscillospiraceae</taxon>
        <taxon>Ruminococcus</taxon>
    </lineage>
</organism>
<evidence type="ECO:0000259" key="2">
    <source>
        <dbReference type="SMART" id="SM00060"/>
    </source>
</evidence>
<evidence type="ECO:0000256" key="1">
    <source>
        <dbReference type="SAM" id="SignalP"/>
    </source>
</evidence>
<dbReference type="InterPro" id="IPR053139">
    <property type="entry name" value="Surface_bspA-like"/>
</dbReference>
<dbReference type="SMART" id="SM00060">
    <property type="entry name" value="FN3"/>
    <property type="match status" value="3"/>
</dbReference>
<dbReference type="InterPro" id="IPR026906">
    <property type="entry name" value="LRR_5"/>
</dbReference>
<dbReference type="Proteomes" id="UP000186015">
    <property type="component" value="Unassembled WGS sequence"/>
</dbReference>
<feature type="domain" description="Fibronectin type-III" evidence="2">
    <location>
        <begin position="378"/>
        <end position="450"/>
    </location>
</feature>
<dbReference type="PANTHER" id="PTHR45661">
    <property type="entry name" value="SURFACE ANTIGEN"/>
    <property type="match status" value="1"/>
</dbReference>
<dbReference type="InterPro" id="IPR032675">
    <property type="entry name" value="LRR_dom_sf"/>
</dbReference>
<sequence>MKKQIICGLAAAVLTTSGGGTALGNAVEMNFEISASAAQNLAFGDFRYVNSDTGVTITKYVGENNKVIIPDTIDGKPVTAIGDNAFKSCFDITSVTIPNGVTSIGNQAFYSCWNLASINIPYGVTSIGDYAFEDCHITSINLPDSVTSIGDYAFSSCSKLTSIDIPRSVSSFGKNVFAVFIDGSNLKSINVDPDNSYYTSVDGVMYNKDMTELVAFPNGKTSVVIPDTVKSIDEAAFRSCRNLESATIPGSVKSIGKEAFYECSKLKSVTIRNGVKHIEKSAFESCEKLESVSIPNSVESIGDNAFYDCKAMTRTTLPNSNVSIGKYAVGYYYYENWDNPYADNSGTRLLKNFKIYCYEGTNGEQYAKDNKIAYELIESATPVVTYTPDKGCVTLNWEEVAGAEKYAVGIKINGRWTAIEKTYDTSYVLKGLKAGVKYNVAVIAMLNGEWYTNLKGAITVTPNEPVDNYPTVTGIEYNEQFQRFRLTWDAVEGSTEYGVALKIAGKWKVQACTDKTTYTSPKLKPGSIAEVVICAKIDDEWDTRNIDGRAFKVATSDKTVVDSGTCGKKVIWTLDDEGTLTFCGTGSIVRSEYNNKDVKKVIIGDGITSIGGGAFSDCKNLSSINIPDSVKIIGSYAFTGCTSLKTVTIPETVTFIGYKTFGYMDDNYLYGEGIYGFNIRCYKGTAAEEYAYDNGIPYTIIDDKVPDLTAVPGKYWATLNWKSVKNAEKYAIAVKVDGKWTLVEKTIDTTYTLYGLKADTNYNVAVIAMFNGEWYTNFSGAVTVKPNAPVYMYPKVTDIEYNEQFHQFRLTWNEAKGAEEYGIAVKIAGKWRIQTYTDKTTFTSPKLRPDSIAEMVICAKVDGKWDTSNINARAFSVTVK</sequence>
<dbReference type="EMBL" id="FOAT01000011">
    <property type="protein sequence ID" value="SEL09376.1"/>
    <property type="molecule type" value="Genomic_DNA"/>
</dbReference>
<dbReference type="InterPro" id="IPR003961">
    <property type="entry name" value="FN3_dom"/>
</dbReference>
<gene>
    <name evidence="3" type="ORF">SAMN05216469_11197</name>
</gene>